<organism evidence="1 2">
    <name type="scientific">Penicillium camemberti (strain FM 013)</name>
    <dbReference type="NCBI Taxonomy" id="1429867"/>
    <lineage>
        <taxon>Eukaryota</taxon>
        <taxon>Fungi</taxon>
        <taxon>Dikarya</taxon>
        <taxon>Ascomycota</taxon>
        <taxon>Pezizomycotina</taxon>
        <taxon>Eurotiomycetes</taxon>
        <taxon>Eurotiomycetidae</taxon>
        <taxon>Eurotiales</taxon>
        <taxon>Aspergillaceae</taxon>
        <taxon>Penicillium</taxon>
    </lineage>
</organism>
<proteinExistence type="predicted"/>
<dbReference type="AlphaFoldDB" id="A0A0G4NYV0"/>
<evidence type="ECO:0000313" key="1">
    <source>
        <dbReference type="EMBL" id="CRL19265.1"/>
    </source>
</evidence>
<dbReference type="Proteomes" id="UP000053732">
    <property type="component" value="Unassembled WGS sequence"/>
</dbReference>
<dbReference type="Gene3D" id="3.30.200.20">
    <property type="entry name" value="Phosphorylase Kinase, domain 1"/>
    <property type="match status" value="1"/>
</dbReference>
<dbReference type="EMBL" id="HG793136">
    <property type="protein sequence ID" value="CRL19265.1"/>
    <property type="molecule type" value="Genomic_DNA"/>
</dbReference>
<sequence>MTSVRYKVAAKLGLGASAAVWLAKDLPPHKHPIRPNEF</sequence>
<keyword evidence="2" id="KW-1185">Reference proteome</keyword>
<protein>
    <submittedName>
        <fullName evidence="1">Str. FM013</fullName>
    </submittedName>
</protein>
<gene>
    <name evidence="1" type="ORF">PCAMFM013_S003g000056</name>
</gene>
<evidence type="ECO:0000313" key="2">
    <source>
        <dbReference type="Proteomes" id="UP000053732"/>
    </source>
</evidence>
<reference evidence="1 2" key="1">
    <citation type="journal article" date="2014" name="Nat. Commun.">
        <title>Multiple recent horizontal transfers of a large genomic region in cheese making fungi.</title>
        <authorList>
            <person name="Cheeseman K."/>
            <person name="Ropars J."/>
            <person name="Renault P."/>
            <person name="Dupont J."/>
            <person name="Gouzy J."/>
            <person name="Branca A."/>
            <person name="Abraham A.L."/>
            <person name="Ceppi M."/>
            <person name="Conseiller E."/>
            <person name="Debuchy R."/>
            <person name="Malagnac F."/>
            <person name="Goarin A."/>
            <person name="Silar P."/>
            <person name="Lacoste S."/>
            <person name="Sallet E."/>
            <person name="Bensimon A."/>
            <person name="Giraud T."/>
            <person name="Brygoo Y."/>
        </authorList>
    </citation>
    <scope>NUCLEOTIDE SEQUENCE [LARGE SCALE GENOMIC DNA]</scope>
    <source>
        <strain evidence="2">FM 013</strain>
    </source>
</reference>
<name>A0A0G4NYV0_PENC3</name>
<accession>A0A0G4NYV0</accession>